<feature type="region of interest" description="Disordered" evidence="1">
    <location>
        <begin position="116"/>
        <end position="142"/>
    </location>
</feature>
<proteinExistence type="predicted"/>
<protein>
    <recommendedName>
        <fullName evidence="5">Extracellular membrane protein CFEM domain-containing protein</fullName>
    </recommendedName>
</protein>
<evidence type="ECO:0008006" key="5">
    <source>
        <dbReference type="Google" id="ProtNLM"/>
    </source>
</evidence>
<dbReference type="OrthoDB" id="5427833at2759"/>
<feature type="compositionally biased region" description="Low complexity" evidence="1">
    <location>
        <begin position="133"/>
        <end position="142"/>
    </location>
</feature>
<dbReference type="AlphaFoldDB" id="A0A8E2EKK9"/>
<name>A0A8E2EKK9_9PEZI</name>
<evidence type="ECO:0000313" key="4">
    <source>
        <dbReference type="Proteomes" id="UP000250266"/>
    </source>
</evidence>
<feature type="signal peptide" evidence="2">
    <location>
        <begin position="1"/>
        <end position="23"/>
    </location>
</feature>
<keyword evidence="4" id="KW-1185">Reference proteome</keyword>
<evidence type="ECO:0000256" key="2">
    <source>
        <dbReference type="SAM" id="SignalP"/>
    </source>
</evidence>
<dbReference type="Proteomes" id="UP000250266">
    <property type="component" value="Unassembled WGS sequence"/>
</dbReference>
<feature type="chain" id="PRO_5034979001" description="Extracellular membrane protein CFEM domain-containing protein" evidence="2">
    <location>
        <begin position="24"/>
        <end position="253"/>
    </location>
</feature>
<gene>
    <name evidence="3" type="ORF">K432DRAFT_400047</name>
</gene>
<reference evidence="3 4" key="1">
    <citation type="journal article" date="2016" name="Nat. Commun.">
        <title>Ectomycorrhizal ecology is imprinted in the genome of the dominant symbiotic fungus Cenococcum geophilum.</title>
        <authorList>
            <consortium name="DOE Joint Genome Institute"/>
            <person name="Peter M."/>
            <person name="Kohler A."/>
            <person name="Ohm R.A."/>
            <person name="Kuo A."/>
            <person name="Krutzmann J."/>
            <person name="Morin E."/>
            <person name="Arend M."/>
            <person name="Barry K.W."/>
            <person name="Binder M."/>
            <person name="Choi C."/>
            <person name="Clum A."/>
            <person name="Copeland A."/>
            <person name="Grisel N."/>
            <person name="Haridas S."/>
            <person name="Kipfer T."/>
            <person name="LaButti K."/>
            <person name="Lindquist E."/>
            <person name="Lipzen A."/>
            <person name="Maire R."/>
            <person name="Meier B."/>
            <person name="Mihaltcheva S."/>
            <person name="Molinier V."/>
            <person name="Murat C."/>
            <person name="Poggeler S."/>
            <person name="Quandt C.A."/>
            <person name="Sperisen C."/>
            <person name="Tritt A."/>
            <person name="Tisserant E."/>
            <person name="Crous P.W."/>
            <person name="Henrissat B."/>
            <person name="Nehls U."/>
            <person name="Egli S."/>
            <person name="Spatafora J.W."/>
            <person name="Grigoriev I.V."/>
            <person name="Martin F.M."/>
        </authorList>
    </citation>
    <scope>NUCLEOTIDE SEQUENCE [LARGE SCALE GENOMIC DNA]</scope>
    <source>
        <strain evidence="3 4">CBS 459.81</strain>
    </source>
</reference>
<feature type="region of interest" description="Disordered" evidence="1">
    <location>
        <begin position="177"/>
        <end position="226"/>
    </location>
</feature>
<evidence type="ECO:0000313" key="3">
    <source>
        <dbReference type="EMBL" id="OCK85659.1"/>
    </source>
</evidence>
<feature type="compositionally biased region" description="Polar residues" evidence="1">
    <location>
        <begin position="116"/>
        <end position="132"/>
    </location>
</feature>
<sequence>MRLPQQHQAIALLLSLWATSASAISLSNFTPRVENLPSACEAVYDQTIAGCQASDFATNAQCSKACINGLVAISQAVQSQCKDADVAETSIIGVFLQGQGIPSLCNGVTVTTVNSPGSTQATSSSQAKNTLPSSSSATSAAAKPSGGIIIDTSSSPTVSSTLDTSTSTSSQVISSAVSQASSTPANSPASTTRVTSSTNSAKASKTTVTQKSNPQSGGGSPFDVQAASPASLASVPPHIGLASILLGTLFIIH</sequence>
<evidence type="ECO:0000256" key="1">
    <source>
        <dbReference type="SAM" id="MobiDB-lite"/>
    </source>
</evidence>
<keyword evidence="2" id="KW-0732">Signal</keyword>
<feature type="compositionally biased region" description="Low complexity" evidence="1">
    <location>
        <begin position="177"/>
        <end position="209"/>
    </location>
</feature>
<organism evidence="3 4">
    <name type="scientific">Lepidopterella palustris CBS 459.81</name>
    <dbReference type="NCBI Taxonomy" id="1314670"/>
    <lineage>
        <taxon>Eukaryota</taxon>
        <taxon>Fungi</taxon>
        <taxon>Dikarya</taxon>
        <taxon>Ascomycota</taxon>
        <taxon>Pezizomycotina</taxon>
        <taxon>Dothideomycetes</taxon>
        <taxon>Pleosporomycetidae</taxon>
        <taxon>Mytilinidiales</taxon>
        <taxon>Argynnaceae</taxon>
        <taxon>Lepidopterella</taxon>
    </lineage>
</organism>
<dbReference type="EMBL" id="KV744815">
    <property type="protein sequence ID" value="OCK85659.1"/>
    <property type="molecule type" value="Genomic_DNA"/>
</dbReference>
<accession>A0A8E2EKK9</accession>